<feature type="transmembrane region" description="Helical" evidence="1">
    <location>
        <begin position="309"/>
        <end position="330"/>
    </location>
</feature>
<proteinExistence type="predicted"/>
<keyword evidence="1" id="KW-1133">Transmembrane helix</keyword>
<evidence type="ECO:0000313" key="2">
    <source>
        <dbReference type="EMBL" id="KAL1304347.1"/>
    </source>
</evidence>
<dbReference type="RefSeq" id="XP_069200622.1">
    <property type="nucleotide sequence ID" value="XM_069347455.1"/>
</dbReference>
<keyword evidence="3" id="KW-1185">Reference proteome</keyword>
<name>A0ABR3PDW1_9PEZI</name>
<reference evidence="2 3" key="1">
    <citation type="submission" date="2024-07" db="EMBL/GenBank/DDBJ databases">
        <title>Draft sequence of the Neodothiora populina.</title>
        <authorList>
            <person name="Drown D.D."/>
            <person name="Schuette U.S."/>
            <person name="Buechlein A.B."/>
            <person name="Rusch D.R."/>
            <person name="Winton L.W."/>
            <person name="Adams G.A."/>
        </authorList>
    </citation>
    <scope>NUCLEOTIDE SEQUENCE [LARGE SCALE GENOMIC DNA]</scope>
    <source>
        <strain evidence="2 3">CPC 39397</strain>
    </source>
</reference>
<dbReference type="Proteomes" id="UP001562354">
    <property type="component" value="Unassembled WGS sequence"/>
</dbReference>
<organism evidence="2 3">
    <name type="scientific">Neodothiora populina</name>
    <dbReference type="NCBI Taxonomy" id="2781224"/>
    <lineage>
        <taxon>Eukaryota</taxon>
        <taxon>Fungi</taxon>
        <taxon>Dikarya</taxon>
        <taxon>Ascomycota</taxon>
        <taxon>Pezizomycotina</taxon>
        <taxon>Dothideomycetes</taxon>
        <taxon>Dothideomycetidae</taxon>
        <taxon>Dothideales</taxon>
        <taxon>Dothioraceae</taxon>
        <taxon>Neodothiora</taxon>
    </lineage>
</organism>
<evidence type="ECO:0000256" key="1">
    <source>
        <dbReference type="SAM" id="Phobius"/>
    </source>
</evidence>
<gene>
    <name evidence="2" type="ORF">AAFC00_000745</name>
</gene>
<accession>A0ABR3PDW1</accession>
<evidence type="ECO:0000313" key="3">
    <source>
        <dbReference type="Proteomes" id="UP001562354"/>
    </source>
</evidence>
<feature type="transmembrane region" description="Helical" evidence="1">
    <location>
        <begin position="245"/>
        <end position="270"/>
    </location>
</feature>
<dbReference type="GeneID" id="95974448"/>
<keyword evidence="1" id="KW-0472">Membrane</keyword>
<dbReference type="EMBL" id="JBFMKM010000009">
    <property type="protein sequence ID" value="KAL1304347.1"/>
    <property type="molecule type" value="Genomic_DNA"/>
</dbReference>
<keyword evidence="1" id="KW-0812">Transmembrane</keyword>
<sequence length="391" mass="43298">MKHYLTVAVLLLASTYGTYALFGFGYKNGLLALVQEQLKSGHVADGVAAEVTSPTGIASADEQLAGLLTFFWPVLDGSRPDVSLHCLYFGGQCIAMWTITAIEGLRAGNRGRMVACTTIYGLLFQTIGIAVAAPLYLVLHLATSPTATNPMVANSQVNSNELQALPFSTITGFIIPSIFMSLHAPSYLTWDMKAYAILLWQFFPLWCYLSQWVWKRLFTIRSVGPRSHHLDPDRNLMEVRNMRKVYFFAVACTAIIHIGVWSVSVAAFMFPSSFAEGLAPSLVPSRLFVPTGPWSSVKADSIATGAHWLLQWDLVISSSAYLLWACYMAFNTKAKTENIHGYFQDAFAMLLKVSLLGLAGAAAYTIWERDELVYSENPRQRTYEQASRKTL</sequence>
<feature type="transmembrane region" description="Helical" evidence="1">
    <location>
        <begin position="342"/>
        <end position="367"/>
    </location>
</feature>
<feature type="transmembrane region" description="Helical" evidence="1">
    <location>
        <begin position="114"/>
        <end position="139"/>
    </location>
</feature>
<comment type="caution">
    <text evidence="2">The sequence shown here is derived from an EMBL/GenBank/DDBJ whole genome shotgun (WGS) entry which is preliminary data.</text>
</comment>
<protein>
    <submittedName>
        <fullName evidence="2">Uncharacterized protein</fullName>
    </submittedName>
</protein>